<feature type="transmembrane region" description="Helical" evidence="1">
    <location>
        <begin position="54"/>
        <end position="74"/>
    </location>
</feature>
<gene>
    <name evidence="2" type="ORF">IAD28_00945</name>
</gene>
<dbReference type="EMBL" id="DVOL01000012">
    <property type="protein sequence ID" value="HIV10251.1"/>
    <property type="molecule type" value="Genomic_DNA"/>
</dbReference>
<evidence type="ECO:0000313" key="3">
    <source>
        <dbReference type="Proteomes" id="UP000823960"/>
    </source>
</evidence>
<accession>A0A9D1NQ89</accession>
<keyword evidence="1" id="KW-1133">Transmembrane helix</keyword>
<reference evidence="2" key="1">
    <citation type="submission" date="2020-10" db="EMBL/GenBank/DDBJ databases">
        <authorList>
            <person name="Gilroy R."/>
        </authorList>
    </citation>
    <scope>NUCLEOTIDE SEQUENCE</scope>
    <source>
        <strain evidence="2">1370</strain>
    </source>
</reference>
<organism evidence="2 3">
    <name type="scientific">Candidatus Faeciplasma avium</name>
    <dbReference type="NCBI Taxonomy" id="2840798"/>
    <lineage>
        <taxon>Bacteria</taxon>
        <taxon>Bacillati</taxon>
        <taxon>Bacillota</taxon>
        <taxon>Clostridia</taxon>
        <taxon>Eubacteriales</taxon>
        <taxon>Oscillospiraceae</taxon>
        <taxon>Oscillospiraceae incertae sedis</taxon>
        <taxon>Candidatus Faeciplasma</taxon>
    </lineage>
</organism>
<evidence type="ECO:0000313" key="2">
    <source>
        <dbReference type="EMBL" id="HIV10251.1"/>
    </source>
</evidence>
<evidence type="ECO:0000256" key="1">
    <source>
        <dbReference type="SAM" id="Phobius"/>
    </source>
</evidence>
<keyword evidence="1" id="KW-0472">Membrane</keyword>
<keyword evidence="1" id="KW-0812">Transmembrane</keyword>
<proteinExistence type="predicted"/>
<dbReference type="AlphaFoldDB" id="A0A9D1NQ89"/>
<sequence>MLISWGIFRYALVLQASLVGGLLAGIGVYAIKNGAGFEASASFLFPGNGGTDSVVIIAAAAVFIIGAIVQLAVISKS</sequence>
<comment type="caution">
    <text evidence="2">The sequence shown here is derived from an EMBL/GenBank/DDBJ whole genome shotgun (WGS) entry which is preliminary data.</text>
</comment>
<protein>
    <submittedName>
        <fullName evidence="2">Uncharacterized protein</fullName>
    </submittedName>
</protein>
<reference evidence="2" key="2">
    <citation type="journal article" date="2021" name="PeerJ">
        <title>Extensive microbial diversity within the chicken gut microbiome revealed by metagenomics and culture.</title>
        <authorList>
            <person name="Gilroy R."/>
            <person name="Ravi A."/>
            <person name="Getino M."/>
            <person name="Pursley I."/>
            <person name="Horton D.L."/>
            <person name="Alikhan N.F."/>
            <person name="Baker D."/>
            <person name="Gharbi K."/>
            <person name="Hall N."/>
            <person name="Watson M."/>
            <person name="Adriaenssens E.M."/>
            <person name="Foster-Nyarko E."/>
            <person name="Jarju S."/>
            <person name="Secka A."/>
            <person name="Antonio M."/>
            <person name="Oren A."/>
            <person name="Chaudhuri R.R."/>
            <person name="La Ragione R."/>
            <person name="Hildebrand F."/>
            <person name="Pallen M.J."/>
        </authorList>
    </citation>
    <scope>NUCLEOTIDE SEQUENCE</scope>
    <source>
        <strain evidence="2">1370</strain>
    </source>
</reference>
<dbReference type="Proteomes" id="UP000823960">
    <property type="component" value="Unassembled WGS sequence"/>
</dbReference>
<name>A0A9D1NQ89_9FIRM</name>